<reference evidence="1" key="1">
    <citation type="submission" date="2021-02" db="EMBL/GenBank/DDBJ databases">
        <authorList>
            <person name="Dougan E. K."/>
            <person name="Rhodes N."/>
            <person name="Thang M."/>
            <person name="Chan C."/>
        </authorList>
    </citation>
    <scope>NUCLEOTIDE SEQUENCE</scope>
</reference>
<dbReference type="Proteomes" id="UP000649617">
    <property type="component" value="Unassembled WGS sequence"/>
</dbReference>
<feature type="non-terminal residue" evidence="1">
    <location>
        <position position="1"/>
    </location>
</feature>
<gene>
    <name evidence="1" type="ORF">SPIL2461_LOCUS8555</name>
</gene>
<protein>
    <submittedName>
        <fullName evidence="1">Uncharacterized protein</fullName>
    </submittedName>
</protein>
<evidence type="ECO:0000313" key="2">
    <source>
        <dbReference type="Proteomes" id="UP000649617"/>
    </source>
</evidence>
<dbReference type="AlphaFoldDB" id="A0A812PMC6"/>
<sequence>ARHLINAFMTPSCPMESIRLELEKLEEADKKSMSFESPYYKFLQLRVGGEDPSGGVESDLQLNGLDPKDAGPLRKAWWASVRCVLDGLPIPSSARILLLGDRRLGGRSAYSLVMALVWTGKDYGVLKCRLDTAYLDCSIVCGGGIHENVVKTALGVLLKKSKSITTFKAFLAAFENSVDKMMNRRAWKEEWVYPPIPDDDEDDEDRIDDYFQDEEILESYFHAFEKPDLGSWCFGK</sequence>
<keyword evidence="2" id="KW-1185">Reference proteome</keyword>
<comment type="caution">
    <text evidence="1">The sequence shown here is derived from an EMBL/GenBank/DDBJ whole genome shotgun (WGS) entry which is preliminary data.</text>
</comment>
<accession>A0A812PMC6</accession>
<name>A0A812PMC6_SYMPI</name>
<organism evidence="1 2">
    <name type="scientific">Symbiodinium pilosum</name>
    <name type="common">Dinoflagellate</name>
    <dbReference type="NCBI Taxonomy" id="2952"/>
    <lineage>
        <taxon>Eukaryota</taxon>
        <taxon>Sar</taxon>
        <taxon>Alveolata</taxon>
        <taxon>Dinophyceae</taxon>
        <taxon>Suessiales</taxon>
        <taxon>Symbiodiniaceae</taxon>
        <taxon>Symbiodinium</taxon>
    </lineage>
</organism>
<evidence type="ECO:0000313" key="1">
    <source>
        <dbReference type="EMBL" id="CAE7358712.1"/>
    </source>
</evidence>
<dbReference type="OrthoDB" id="10443769at2759"/>
<proteinExistence type="predicted"/>
<dbReference type="EMBL" id="CAJNIZ010014171">
    <property type="protein sequence ID" value="CAE7358712.1"/>
    <property type="molecule type" value="Genomic_DNA"/>
</dbReference>